<dbReference type="InterPro" id="IPR036259">
    <property type="entry name" value="MFS_trans_sf"/>
</dbReference>
<sequence>MPATAAARNAASSAAEWQPAGRRPARRHASPAGTARPGPVLDRGHRWKVLAAGVVANVSFSAAAAGIPTTAIWLRSGYRLDDAALGVALGAVGLGVAMTELPWGVATDRWGDRPVLLTGLSITAAALLAMAVFMVPSAAYVPAFHWLLAAMALVGLAGGSVNGSSGRAIMRWFREGERGLAMSIRQTAVPMGGGLGALLLPWLASTAGFRAVYGVLAAMCAVSLLLAWRWLFDPDDDEAGQPAAAASATPASSPSSGPLHDPTIWRMVLAIGLLCAPQFAVLTFATVFLHDFAGVGIVGTTVAMASVQLGAMIFRVWSGRYTDVHGNRRGYVRAVVLIAVAAFAGLTLATAWQAPAVWLIAAIVAAGVAVSAWHGVAYTELATLAGPARAGTALGMCNTLVYGSLFLAPLSIPHILAASSWTGVWLLAGVVSLLTWPMFPRARRVPAQAGKAGR</sequence>
<feature type="region of interest" description="Disordered" evidence="4">
    <location>
        <begin position="1"/>
        <end position="40"/>
    </location>
</feature>
<dbReference type="InterPro" id="IPR052952">
    <property type="entry name" value="MFS-Transporter"/>
</dbReference>
<feature type="transmembrane region" description="Helical" evidence="5">
    <location>
        <begin position="211"/>
        <end position="232"/>
    </location>
</feature>
<evidence type="ECO:0000313" key="7">
    <source>
        <dbReference type="EMBL" id="ARP88510.1"/>
    </source>
</evidence>
<dbReference type="InterPro" id="IPR011701">
    <property type="entry name" value="MFS"/>
</dbReference>
<feature type="domain" description="Major facilitator superfamily (MFS) profile" evidence="6">
    <location>
        <begin position="49"/>
        <end position="443"/>
    </location>
</feature>
<evidence type="ECO:0000259" key="6">
    <source>
        <dbReference type="PROSITE" id="PS50850"/>
    </source>
</evidence>
<accession>A0A1W6Z577</accession>
<feature type="compositionally biased region" description="Low complexity" evidence="4">
    <location>
        <begin position="1"/>
        <end position="15"/>
    </location>
</feature>
<evidence type="ECO:0000256" key="1">
    <source>
        <dbReference type="ARBA" id="ARBA00022692"/>
    </source>
</evidence>
<feature type="transmembrane region" description="Helical" evidence="5">
    <location>
        <begin position="184"/>
        <end position="205"/>
    </location>
</feature>
<evidence type="ECO:0000256" key="2">
    <source>
        <dbReference type="ARBA" id="ARBA00022989"/>
    </source>
</evidence>
<evidence type="ECO:0000313" key="8">
    <source>
        <dbReference type="Proteomes" id="UP000194139"/>
    </source>
</evidence>
<feature type="transmembrane region" description="Helical" evidence="5">
    <location>
        <begin position="49"/>
        <end position="71"/>
    </location>
</feature>
<feature type="transmembrane region" description="Helical" evidence="5">
    <location>
        <begin position="418"/>
        <end position="439"/>
    </location>
</feature>
<feature type="transmembrane region" description="Helical" evidence="5">
    <location>
        <begin position="115"/>
        <end position="137"/>
    </location>
</feature>
<feature type="transmembrane region" description="Helical" evidence="5">
    <location>
        <begin position="83"/>
        <end position="103"/>
    </location>
</feature>
<dbReference type="InterPro" id="IPR020846">
    <property type="entry name" value="MFS_dom"/>
</dbReference>
<organism evidence="7 8">
    <name type="scientific">Bordetella genomosp. 9</name>
    <dbReference type="NCBI Taxonomy" id="1416803"/>
    <lineage>
        <taxon>Bacteria</taxon>
        <taxon>Pseudomonadati</taxon>
        <taxon>Pseudomonadota</taxon>
        <taxon>Betaproteobacteria</taxon>
        <taxon>Burkholderiales</taxon>
        <taxon>Alcaligenaceae</taxon>
        <taxon>Bordetella</taxon>
    </lineage>
</organism>
<dbReference type="GO" id="GO:0022857">
    <property type="term" value="F:transmembrane transporter activity"/>
    <property type="evidence" value="ECO:0007669"/>
    <property type="project" value="InterPro"/>
</dbReference>
<name>A0A1W6Z577_9BORD</name>
<keyword evidence="8" id="KW-1185">Reference proteome</keyword>
<dbReference type="PANTHER" id="PTHR23527">
    <property type="entry name" value="BLL3282 PROTEIN"/>
    <property type="match status" value="1"/>
</dbReference>
<evidence type="ECO:0000256" key="4">
    <source>
        <dbReference type="SAM" id="MobiDB-lite"/>
    </source>
</evidence>
<dbReference type="Pfam" id="PF07690">
    <property type="entry name" value="MFS_1"/>
    <property type="match status" value="1"/>
</dbReference>
<dbReference type="AlphaFoldDB" id="A0A1W6Z577"/>
<keyword evidence="3 5" id="KW-0472">Membrane</keyword>
<proteinExistence type="predicted"/>
<dbReference type="Proteomes" id="UP000194139">
    <property type="component" value="Chromosome"/>
</dbReference>
<keyword evidence="2 5" id="KW-1133">Transmembrane helix</keyword>
<evidence type="ECO:0000256" key="5">
    <source>
        <dbReference type="SAM" id="Phobius"/>
    </source>
</evidence>
<dbReference type="SUPFAM" id="SSF103473">
    <property type="entry name" value="MFS general substrate transporter"/>
    <property type="match status" value="1"/>
</dbReference>
<feature type="transmembrane region" description="Helical" evidence="5">
    <location>
        <begin position="295"/>
        <end position="318"/>
    </location>
</feature>
<feature type="transmembrane region" description="Helical" evidence="5">
    <location>
        <begin position="390"/>
        <end position="412"/>
    </location>
</feature>
<reference evidence="7 8" key="1">
    <citation type="submission" date="2017-05" db="EMBL/GenBank/DDBJ databases">
        <title>Complete and WGS of Bordetella genogroups.</title>
        <authorList>
            <person name="Spilker T."/>
            <person name="LiPuma J."/>
        </authorList>
    </citation>
    <scope>NUCLEOTIDE SEQUENCE [LARGE SCALE GENOMIC DNA]</scope>
    <source>
        <strain evidence="7 8">AU17164</strain>
    </source>
</reference>
<feature type="transmembrane region" description="Helical" evidence="5">
    <location>
        <begin position="143"/>
        <end position="163"/>
    </location>
</feature>
<gene>
    <name evidence="7" type="ORF">CAL13_03770</name>
</gene>
<feature type="transmembrane region" description="Helical" evidence="5">
    <location>
        <begin position="268"/>
        <end position="289"/>
    </location>
</feature>
<feature type="transmembrane region" description="Helical" evidence="5">
    <location>
        <begin position="358"/>
        <end position="378"/>
    </location>
</feature>
<keyword evidence="1 5" id="KW-0812">Transmembrane</keyword>
<feature type="transmembrane region" description="Helical" evidence="5">
    <location>
        <begin position="330"/>
        <end position="352"/>
    </location>
</feature>
<dbReference type="PANTHER" id="PTHR23527:SF1">
    <property type="entry name" value="BLL3282 PROTEIN"/>
    <property type="match status" value="1"/>
</dbReference>
<dbReference type="PROSITE" id="PS50850">
    <property type="entry name" value="MFS"/>
    <property type="match status" value="1"/>
</dbReference>
<protein>
    <submittedName>
        <fullName evidence="7">MFS transporter</fullName>
    </submittedName>
</protein>
<dbReference type="Gene3D" id="1.20.1250.20">
    <property type="entry name" value="MFS general substrate transporter like domains"/>
    <property type="match status" value="2"/>
</dbReference>
<evidence type="ECO:0000256" key="3">
    <source>
        <dbReference type="ARBA" id="ARBA00023136"/>
    </source>
</evidence>
<dbReference type="EMBL" id="CP021109">
    <property type="protein sequence ID" value="ARP88510.1"/>
    <property type="molecule type" value="Genomic_DNA"/>
</dbReference>